<protein>
    <submittedName>
        <fullName evidence="2">Uncharacterized protein</fullName>
    </submittedName>
</protein>
<feature type="compositionally biased region" description="Basic and acidic residues" evidence="1">
    <location>
        <begin position="1"/>
        <end position="20"/>
    </location>
</feature>
<proteinExistence type="predicted"/>
<feature type="region of interest" description="Disordered" evidence="1">
    <location>
        <begin position="1"/>
        <end position="23"/>
    </location>
</feature>
<keyword evidence="3" id="KW-1185">Reference proteome</keyword>
<evidence type="ECO:0000256" key="1">
    <source>
        <dbReference type="SAM" id="MobiDB-lite"/>
    </source>
</evidence>
<dbReference type="Proteomes" id="UP000054524">
    <property type="component" value="Unassembled WGS sequence"/>
</dbReference>
<dbReference type="RefSeq" id="XP_052905913.1">
    <property type="nucleotide sequence ID" value="XM_053048088.1"/>
</dbReference>
<sequence>MKENKMPGRERQQIPLKDKTNSVVQDTKTKKIKTALDADLSDGLANGFSCSLADSSTPEEIENAYPYEEYLLENIEEIHKDTDLFLEDIINPYFRI</sequence>
<dbReference type="EMBL" id="AKIJ01000001">
    <property type="protein sequence ID" value="KFG27358.1"/>
    <property type="molecule type" value="Genomic_DNA"/>
</dbReference>
<dbReference type="HOGENOM" id="CLU_2360224_0_0_1"/>
<gene>
    <name evidence="2" type="ORF">NESG_00436</name>
</gene>
<dbReference type="AlphaFoldDB" id="A0A086J5E0"/>
<organism evidence="2 3">
    <name type="scientific">Nematocida ausubeli (strain ATCC PRA-371 / ERTm2)</name>
    <name type="common">Nematode killer fungus</name>
    <dbReference type="NCBI Taxonomy" id="1913371"/>
    <lineage>
        <taxon>Eukaryota</taxon>
        <taxon>Fungi</taxon>
        <taxon>Fungi incertae sedis</taxon>
        <taxon>Microsporidia</taxon>
        <taxon>Nematocida</taxon>
    </lineage>
</organism>
<accession>A0A086J5E0</accession>
<evidence type="ECO:0000313" key="3">
    <source>
        <dbReference type="Proteomes" id="UP000054524"/>
    </source>
</evidence>
<name>A0A086J5E0_NEMA1</name>
<reference evidence="2 3" key="1">
    <citation type="journal article" date="2014" name="Genome Announc.">
        <title>Genome Sequence of the Microsporidian Species Nematocida sp1 Strain ERTm6 (ATCC PRA-372).</title>
        <authorList>
            <person name="Bakowski M.A."/>
            <person name="Priest M."/>
            <person name="Young S."/>
            <person name="Cuomo C.A."/>
            <person name="Troemel E.R."/>
        </authorList>
    </citation>
    <scope>NUCLEOTIDE SEQUENCE [LARGE SCALE GENOMIC DNA]</scope>
    <source>
        <strain evidence="2 3">ERTm6</strain>
    </source>
</reference>
<comment type="caution">
    <text evidence="2">The sequence shown here is derived from an EMBL/GenBank/DDBJ whole genome shotgun (WGS) entry which is preliminary data.</text>
</comment>
<evidence type="ECO:0000313" key="2">
    <source>
        <dbReference type="EMBL" id="KFG27358.1"/>
    </source>
</evidence>
<dbReference type="GeneID" id="77675409"/>